<protein>
    <recommendedName>
        <fullName evidence="4">DNA-directed RNA polymerase subunit beta</fullName>
    </recommendedName>
</protein>
<organism evidence="2 3">
    <name type="scientific">Streptomyces roseolus</name>
    <dbReference type="NCBI Taxonomy" id="67358"/>
    <lineage>
        <taxon>Bacteria</taxon>
        <taxon>Bacillati</taxon>
        <taxon>Actinomycetota</taxon>
        <taxon>Actinomycetes</taxon>
        <taxon>Kitasatosporales</taxon>
        <taxon>Streptomycetaceae</taxon>
        <taxon>Streptomyces</taxon>
    </lineage>
</organism>
<dbReference type="Gene3D" id="2.40.50.100">
    <property type="match status" value="2"/>
</dbReference>
<evidence type="ECO:0000256" key="1">
    <source>
        <dbReference type="SAM" id="MobiDB-lite"/>
    </source>
</evidence>
<evidence type="ECO:0008006" key="4">
    <source>
        <dbReference type="Google" id="ProtNLM"/>
    </source>
</evidence>
<feature type="region of interest" description="Disordered" evidence="1">
    <location>
        <begin position="1"/>
        <end position="24"/>
    </location>
</feature>
<evidence type="ECO:0000313" key="3">
    <source>
        <dbReference type="Proteomes" id="UP001278571"/>
    </source>
</evidence>
<comment type="caution">
    <text evidence="2">The sequence shown here is derived from an EMBL/GenBank/DDBJ whole genome shotgun (WGS) entry which is preliminary data.</text>
</comment>
<accession>A0ABU4KBG1</accession>
<sequence>AQRGAEQSSVEASHEGRVSVKNRNVVSNSPGVPVVMSRNCEIVLLDDRERERARFRVPYGARLLVDEGAAATRGQKLAEWDPYTLPIITERAGQVEYLDLIEGITLVERM</sequence>
<feature type="non-terminal residue" evidence="2">
    <location>
        <position position="110"/>
    </location>
</feature>
<gene>
    <name evidence="2" type="ORF">R2363_22230</name>
</gene>
<feature type="compositionally biased region" description="Polar residues" evidence="1">
    <location>
        <begin position="1"/>
        <end position="11"/>
    </location>
</feature>
<name>A0ABU4KBG1_9ACTN</name>
<evidence type="ECO:0000313" key="2">
    <source>
        <dbReference type="EMBL" id="MDX2294889.1"/>
    </source>
</evidence>
<reference evidence="2 3" key="1">
    <citation type="submission" date="2023-10" db="EMBL/GenBank/DDBJ databases">
        <authorList>
            <person name="Wang X.X."/>
        </authorList>
    </citation>
    <scope>NUCLEOTIDE SEQUENCE [LARGE SCALE GENOMIC DNA]</scope>
    <source>
        <strain evidence="2 3">NBRC 12816</strain>
    </source>
</reference>
<dbReference type="Proteomes" id="UP001278571">
    <property type="component" value="Unassembled WGS sequence"/>
</dbReference>
<keyword evidence="3" id="KW-1185">Reference proteome</keyword>
<feature type="non-terminal residue" evidence="2">
    <location>
        <position position="1"/>
    </location>
</feature>
<dbReference type="EMBL" id="JAWJZF010000409">
    <property type="protein sequence ID" value="MDX2294889.1"/>
    <property type="molecule type" value="Genomic_DNA"/>
</dbReference>
<proteinExistence type="predicted"/>